<keyword evidence="2" id="KW-1185">Reference proteome</keyword>
<sequence>MKHIGTVQAVVTADDYDREPTAAELEGIEREMPLITAERELLEVRITVLDRLPNELDRRRIRRARRRVLAARRELANQSVLELPGVSA</sequence>
<evidence type="ECO:0000313" key="2">
    <source>
        <dbReference type="Proteomes" id="UP000631535"/>
    </source>
</evidence>
<dbReference type="InterPro" id="IPR046251">
    <property type="entry name" value="DUF6284"/>
</dbReference>
<name>A0ABQ2MQ65_9ACTN</name>
<dbReference type="RefSeq" id="WP_189039184.1">
    <property type="nucleotide sequence ID" value="NZ_BMMP01000017.1"/>
</dbReference>
<reference evidence="2" key="1">
    <citation type="journal article" date="2019" name="Int. J. Syst. Evol. Microbiol.">
        <title>The Global Catalogue of Microorganisms (GCM) 10K type strain sequencing project: providing services to taxonomists for standard genome sequencing and annotation.</title>
        <authorList>
            <consortium name="The Broad Institute Genomics Platform"/>
            <consortium name="The Broad Institute Genome Sequencing Center for Infectious Disease"/>
            <person name="Wu L."/>
            <person name="Ma J."/>
        </authorList>
    </citation>
    <scope>NUCLEOTIDE SEQUENCE [LARGE SCALE GENOMIC DNA]</scope>
    <source>
        <strain evidence="2">CGMCC 4.7178</strain>
    </source>
</reference>
<dbReference type="Pfam" id="PF19801">
    <property type="entry name" value="DUF6284"/>
    <property type="match status" value="1"/>
</dbReference>
<comment type="caution">
    <text evidence="1">The sequence shown here is derived from an EMBL/GenBank/DDBJ whole genome shotgun (WGS) entry which is preliminary data.</text>
</comment>
<gene>
    <name evidence="1" type="ORF">GCM10012287_46640</name>
</gene>
<evidence type="ECO:0000313" key="1">
    <source>
        <dbReference type="EMBL" id="GGO55417.1"/>
    </source>
</evidence>
<evidence type="ECO:0008006" key="3">
    <source>
        <dbReference type="Google" id="ProtNLM"/>
    </source>
</evidence>
<organism evidence="1 2">
    <name type="scientific">Streptomyces daqingensis</name>
    <dbReference type="NCBI Taxonomy" id="1472640"/>
    <lineage>
        <taxon>Bacteria</taxon>
        <taxon>Bacillati</taxon>
        <taxon>Actinomycetota</taxon>
        <taxon>Actinomycetes</taxon>
        <taxon>Kitasatosporales</taxon>
        <taxon>Streptomycetaceae</taxon>
        <taxon>Streptomyces</taxon>
    </lineage>
</organism>
<dbReference type="Proteomes" id="UP000631535">
    <property type="component" value="Unassembled WGS sequence"/>
</dbReference>
<dbReference type="EMBL" id="BMMP01000017">
    <property type="protein sequence ID" value="GGO55417.1"/>
    <property type="molecule type" value="Genomic_DNA"/>
</dbReference>
<proteinExistence type="predicted"/>
<accession>A0ABQ2MQ65</accession>
<protein>
    <recommendedName>
        <fullName evidence="3">50S ribosomal protein L29</fullName>
    </recommendedName>
</protein>